<comment type="subcellular location">
    <subcellularLocation>
        <location evidence="3">Membrane</location>
        <topology evidence="3">Multi-pass membrane protein</topology>
    </subcellularLocation>
</comment>
<keyword evidence="13 18" id="KW-0472">Membrane</keyword>
<evidence type="ECO:0000256" key="17">
    <source>
        <dbReference type="SAM" id="MobiDB-lite"/>
    </source>
</evidence>
<gene>
    <name evidence="20" type="ORF">BpHYR1_006428</name>
</gene>
<evidence type="ECO:0000259" key="19">
    <source>
        <dbReference type="PROSITE" id="PS50125"/>
    </source>
</evidence>
<evidence type="ECO:0000256" key="4">
    <source>
        <dbReference type="ARBA" id="ARBA00012201"/>
    </source>
</evidence>
<dbReference type="InterPro" id="IPR032628">
    <property type="entry name" value="AC_N"/>
</dbReference>
<evidence type="ECO:0000256" key="13">
    <source>
        <dbReference type="ARBA" id="ARBA00023136"/>
    </source>
</evidence>
<evidence type="ECO:0000256" key="12">
    <source>
        <dbReference type="ARBA" id="ARBA00022998"/>
    </source>
</evidence>
<keyword evidence="9" id="KW-0067">ATP-binding</keyword>
<reference evidence="20 21" key="1">
    <citation type="journal article" date="2018" name="Sci. Rep.">
        <title>Genomic signatures of local adaptation to the degree of environmental predictability in rotifers.</title>
        <authorList>
            <person name="Franch-Gras L."/>
            <person name="Hahn C."/>
            <person name="Garcia-Roger E.M."/>
            <person name="Carmona M.J."/>
            <person name="Serra M."/>
            <person name="Gomez A."/>
        </authorList>
    </citation>
    <scope>NUCLEOTIDE SEQUENCE [LARGE SCALE GENOMIC DNA]</scope>
    <source>
        <strain evidence="20">HYR1</strain>
    </source>
</reference>
<name>A0A3M7SY35_BRAPC</name>
<evidence type="ECO:0000256" key="9">
    <source>
        <dbReference type="ARBA" id="ARBA00022840"/>
    </source>
</evidence>
<dbReference type="GO" id="GO:0007193">
    <property type="term" value="P:adenylate cyclase-inhibiting G protein-coupled receptor signaling pathway"/>
    <property type="evidence" value="ECO:0007669"/>
    <property type="project" value="TreeGrafter"/>
</dbReference>
<dbReference type="GO" id="GO:0035556">
    <property type="term" value="P:intracellular signal transduction"/>
    <property type="evidence" value="ECO:0007669"/>
    <property type="project" value="InterPro"/>
</dbReference>
<dbReference type="PROSITE" id="PS00452">
    <property type="entry name" value="GUANYLATE_CYCLASE_1"/>
    <property type="match status" value="2"/>
</dbReference>
<dbReference type="Proteomes" id="UP000276133">
    <property type="component" value="Unassembled WGS sequence"/>
</dbReference>
<feature type="transmembrane region" description="Helical" evidence="18">
    <location>
        <begin position="225"/>
        <end position="243"/>
    </location>
</feature>
<dbReference type="InterPro" id="IPR001054">
    <property type="entry name" value="A/G_cyclase"/>
</dbReference>
<keyword evidence="15 16" id="KW-0456">Lyase</keyword>
<dbReference type="PROSITE" id="PS50125">
    <property type="entry name" value="GUANYLATE_CYCLASE_2"/>
    <property type="match status" value="2"/>
</dbReference>
<comment type="cofactor">
    <cofactor evidence="2">
        <name>Mg(2+)</name>
        <dbReference type="ChEBI" id="CHEBI:18420"/>
    </cofactor>
</comment>
<keyword evidence="8" id="KW-0547">Nucleotide-binding</keyword>
<dbReference type="GO" id="GO:0005886">
    <property type="term" value="C:plasma membrane"/>
    <property type="evidence" value="ECO:0007669"/>
    <property type="project" value="TreeGrafter"/>
</dbReference>
<keyword evidence="11 18" id="KW-1133">Transmembrane helix</keyword>
<proteinExistence type="inferred from homology"/>
<evidence type="ECO:0000256" key="18">
    <source>
        <dbReference type="SAM" id="Phobius"/>
    </source>
</evidence>
<evidence type="ECO:0000256" key="6">
    <source>
        <dbReference type="ARBA" id="ARBA00022723"/>
    </source>
</evidence>
<dbReference type="OrthoDB" id="10035433at2759"/>
<dbReference type="GO" id="GO:0046872">
    <property type="term" value="F:metal ion binding"/>
    <property type="evidence" value="ECO:0007669"/>
    <property type="project" value="UniProtKB-KW"/>
</dbReference>
<evidence type="ECO:0000256" key="1">
    <source>
        <dbReference type="ARBA" id="ARBA00001593"/>
    </source>
</evidence>
<feature type="compositionally biased region" description="Polar residues" evidence="17">
    <location>
        <begin position="370"/>
        <end position="384"/>
    </location>
</feature>
<feature type="transmembrane region" description="Helical" evidence="18">
    <location>
        <begin position="812"/>
        <end position="834"/>
    </location>
</feature>
<dbReference type="SMART" id="SM00044">
    <property type="entry name" value="CYCc"/>
    <property type="match status" value="2"/>
</dbReference>
<feature type="transmembrane region" description="Helical" evidence="18">
    <location>
        <begin position="141"/>
        <end position="158"/>
    </location>
</feature>
<comment type="caution">
    <text evidence="20">The sequence shown here is derived from an EMBL/GenBank/DDBJ whole genome shotgun (WGS) entry which is preliminary data.</text>
</comment>
<dbReference type="PANTHER" id="PTHR45627">
    <property type="entry name" value="ADENYLATE CYCLASE TYPE 1"/>
    <property type="match status" value="1"/>
</dbReference>
<dbReference type="InterPro" id="IPR018297">
    <property type="entry name" value="A/G_cyclase_CS"/>
</dbReference>
<dbReference type="PANTHER" id="PTHR45627:SF12">
    <property type="entry name" value="ADENYLATE CYCLASE TYPE 2"/>
    <property type="match status" value="1"/>
</dbReference>
<keyword evidence="6" id="KW-0479">Metal-binding</keyword>
<dbReference type="GO" id="GO:0007189">
    <property type="term" value="P:adenylate cyclase-activating G protein-coupled receptor signaling pathway"/>
    <property type="evidence" value="ECO:0007669"/>
    <property type="project" value="TreeGrafter"/>
</dbReference>
<evidence type="ECO:0000313" key="21">
    <source>
        <dbReference type="Proteomes" id="UP000276133"/>
    </source>
</evidence>
<accession>A0A3M7SY35</accession>
<dbReference type="Gene3D" id="3.30.70.1230">
    <property type="entry name" value="Nucleotide cyclase"/>
    <property type="match status" value="2"/>
</dbReference>
<feature type="transmembrane region" description="Helical" evidence="18">
    <location>
        <begin position="787"/>
        <end position="806"/>
    </location>
</feature>
<organism evidence="20 21">
    <name type="scientific">Brachionus plicatilis</name>
    <name type="common">Marine rotifer</name>
    <name type="synonym">Brachionus muelleri</name>
    <dbReference type="NCBI Taxonomy" id="10195"/>
    <lineage>
        <taxon>Eukaryota</taxon>
        <taxon>Metazoa</taxon>
        <taxon>Spiralia</taxon>
        <taxon>Gnathifera</taxon>
        <taxon>Rotifera</taxon>
        <taxon>Eurotatoria</taxon>
        <taxon>Monogononta</taxon>
        <taxon>Pseudotrocha</taxon>
        <taxon>Ploima</taxon>
        <taxon>Brachionidae</taxon>
        <taxon>Brachionus</taxon>
    </lineage>
</organism>
<sequence>MADRDAKKRESIKSMRKNDSQKGFEESIVLNNQSSLANSGIQSNSNLSELVSSTEFRVKKCENSGNNENGSYVNGQKHAVGDESSQIFRSSSNKSMHNFYKTRMKHSLIVSFLILIPVQNFFLCIVSQFSETDRTQQILESITFILVSIVSLILAFYLTRNESKFQKYPLSFSLIIYILINLNHIVPLIRSKTRQLATIEYGPFAILNIIAIYSILPLKKRYTILLSSLISIENIFLLTYFLYNSKFEYTIIFKKLSCYGIVYFMTNIFGVYHQILTSKSQDDAYRNTIKFLNGRMKLEKEKQQQEMLMVSVLPAHIALEMKSEMLRKTRQAQFKSMVINEDLNSGQKKIKNIIKACSFVDLAARRISGSAKNGPNNHENSARNSKNDLEANRKMSGKNVIVVDKNRHKASAFHDLHIKSHNNVSILYADIVNFTPLADKFEPPELVNILNKLFAKFDQKAKEYDCMRIKILGDCYYCVSGLPIPRQNHADNCVKMGLEMIEIIREVRDATGVDVDMRIGVHTGKVLCGVLGLRKWQYDVWSDDVTIANHMESAGIPGSVHISHETYANLTGDYKMEEGHGKKRDSLLREKNIVTYLIKPDDFDNSVKFMNSGYDSVKRSKYSKLELWLNDNAIDNNSSKIKLSHDGSTEQSNIILTLLEDTLSPLKCSFNSKCLCRPNQNFEFNPVTLRFKTNYCQRHRNTSKNRIFPCFSRQSLINTNSSSKNQIKNTTSYSNINGVNAARHSDHVIDDLNSACIACLAQNTKYRSIVKSIELIYSQQPLKDFKYFVAMCGLIFLSIALILFISDLKKTSVYYFFVGIGSGIYLIALILSVIKSSKYRGSHIMKSFSIMSKSTFLQYIFSVTTILLCLALPWTVVWTPKFGNQQISANQLALSALGSTKSTYISHDSNLIDILPSTSTGYRIVGEFSTLINSKFDRSFKTGTTAVLKPWTELQFDYSISCKTAITPQLGYHFFELNLLLFNLSILSCCSFIQLYFYSKLAMMLIGILIYIIGFNTQEIYECLGQSIHSVQPLLKIELLIQMIFYVIFLHLVDRRVELNSRLNFLWRLKFQREIDEVEVTSTMSRLLLENMLPKHVVGIILDPKRKKDEVYHEKYECVAVMFASIPNFKEFYVQSDINKDGLECLRLLNEIIAEFDLLLSKNKYSCVEKIKTIGSTYMAAAGLNIGADKNLTNVKERTNHYLIALTDFAFSMMQIIQSINKDCFNDFQLKIGINIGPVVAGVIGASKPQYDIWGNTVNVASRMESTGVMSRIQVPEQPKQILEEYGYPCDCRGKIFVKGKGEMVTYVVKPKNDLY</sequence>
<evidence type="ECO:0000256" key="14">
    <source>
        <dbReference type="ARBA" id="ARBA00023180"/>
    </source>
</evidence>
<keyword evidence="10" id="KW-0460">Magnesium</keyword>
<dbReference type="GO" id="GO:0005524">
    <property type="term" value="F:ATP binding"/>
    <property type="evidence" value="ECO:0007669"/>
    <property type="project" value="UniProtKB-KW"/>
</dbReference>
<evidence type="ECO:0000256" key="3">
    <source>
        <dbReference type="ARBA" id="ARBA00004141"/>
    </source>
</evidence>
<evidence type="ECO:0000256" key="10">
    <source>
        <dbReference type="ARBA" id="ARBA00022842"/>
    </source>
</evidence>
<dbReference type="EMBL" id="REGN01000631">
    <property type="protein sequence ID" value="RNA40559.1"/>
    <property type="molecule type" value="Genomic_DNA"/>
</dbReference>
<dbReference type="GO" id="GO:0004016">
    <property type="term" value="F:adenylate cyclase activity"/>
    <property type="evidence" value="ECO:0007669"/>
    <property type="project" value="UniProtKB-EC"/>
</dbReference>
<feature type="transmembrane region" description="Helical" evidence="18">
    <location>
        <begin position="249"/>
        <end position="272"/>
    </location>
</feature>
<keyword evidence="14" id="KW-0325">Glycoprotein</keyword>
<evidence type="ECO:0000256" key="15">
    <source>
        <dbReference type="ARBA" id="ARBA00023239"/>
    </source>
</evidence>
<keyword evidence="12" id="KW-0115">cAMP biosynthesis</keyword>
<dbReference type="STRING" id="10195.A0A3M7SY35"/>
<feature type="region of interest" description="Disordered" evidence="17">
    <location>
        <begin position="369"/>
        <end position="390"/>
    </location>
</feature>
<comment type="catalytic activity">
    <reaction evidence="1">
        <text>ATP = 3',5'-cyclic AMP + diphosphate</text>
        <dbReference type="Rhea" id="RHEA:15389"/>
        <dbReference type="ChEBI" id="CHEBI:30616"/>
        <dbReference type="ChEBI" id="CHEBI:33019"/>
        <dbReference type="ChEBI" id="CHEBI:58165"/>
        <dbReference type="EC" id="4.6.1.1"/>
    </reaction>
</comment>
<feature type="transmembrane region" description="Helical" evidence="18">
    <location>
        <begin position="108"/>
        <end position="129"/>
    </location>
</feature>
<dbReference type="Pfam" id="PF00211">
    <property type="entry name" value="Guanylate_cyc"/>
    <property type="match status" value="2"/>
</dbReference>
<feature type="domain" description="Guanylate cyclase" evidence="19">
    <location>
        <begin position="425"/>
        <end position="552"/>
    </location>
</feature>
<feature type="transmembrane region" description="Helical" evidence="18">
    <location>
        <begin position="201"/>
        <end position="218"/>
    </location>
</feature>
<keyword evidence="5 18" id="KW-0812">Transmembrane</keyword>
<feature type="domain" description="Guanylate cyclase" evidence="19">
    <location>
        <begin position="1120"/>
        <end position="1265"/>
    </location>
</feature>
<dbReference type="SUPFAM" id="SSF55073">
    <property type="entry name" value="Nucleotide cyclase"/>
    <property type="match status" value="2"/>
</dbReference>
<dbReference type="Pfam" id="PF16214">
    <property type="entry name" value="AC_N"/>
    <property type="match status" value="1"/>
</dbReference>
<dbReference type="CDD" id="cd07302">
    <property type="entry name" value="CHD"/>
    <property type="match status" value="2"/>
</dbReference>
<keyword evidence="7" id="KW-0677">Repeat</keyword>
<evidence type="ECO:0000256" key="11">
    <source>
        <dbReference type="ARBA" id="ARBA00022989"/>
    </source>
</evidence>
<evidence type="ECO:0000256" key="8">
    <source>
        <dbReference type="ARBA" id="ARBA00022741"/>
    </source>
</evidence>
<comment type="similarity">
    <text evidence="16">Belongs to the adenylyl cyclase class-4/guanylyl cyclase family.</text>
</comment>
<dbReference type="GO" id="GO:0006171">
    <property type="term" value="P:cAMP biosynthetic process"/>
    <property type="evidence" value="ECO:0007669"/>
    <property type="project" value="UniProtKB-KW"/>
</dbReference>
<evidence type="ECO:0000256" key="5">
    <source>
        <dbReference type="ARBA" id="ARBA00022692"/>
    </source>
</evidence>
<dbReference type="FunFam" id="3.30.70.1230:FF:000001">
    <property type="entry name" value="Adenylate cyclase"/>
    <property type="match status" value="1"/>
</dbReference>
<feature type="transmembrane region" description="Helical" evidence="18">
    <location>
        <begin position="855"/>
        <end position="876"/>
    </location>
</feature>
<feature type="region of interest" description="Disordered" evidence="17">
    <location>
        <begin position="1"/>
        <end position="25"/>
    </location>
</feature>
<dbReference type="FunFam" id="3.30.70.1230:FF:000024">
    <property type="entry name" value="ACXA, isoform A"/>
    <property type="match status" value="1"/>
</dbReference>
<dbReference type="EC" id="4.6.1.1" evidence="4"/>
<evidence type="ECO:0000256" key="2">
    <source>
        <dbReference type="ARBA" id="ARBA00001946"/>
    </source>
</evidence>
<feature type="transmembrane region" description="Helical" evidence="18">
    <location>
        <begin position="1033"/>
        <end position="1053"/>
    </location>
</feature>
<keyword evidence="21" id="KW-1185">Reference proteome</keyword>
<evidence type="ECO:0000313" key="20">
    <source>
        <dbReference type="EMBL" id="RNA40559.1"/>
    </source>
</evidence>
<protein>
    <recommendedName>
        <fullName evidence="4">adenylate cyclase</fullName>
        <ecNumber evidence="4">4.6.1.1</ecNumber>
    </recommendedName>
</protein>
<evidence type="ECO:0000256" key="7">
    <source>
        <dbReference type="ARBA" id="ARBA00022737"/>
    </source>
</evidence>
<dbReference type="InterPro" id="IPR029787">
    <property type="entry name" value="Nucleotide_cyclase"/>
</dbReference>
<evidence type="ECO:0000256" key="16">
    <source>
        <dbReference type="RuleBase" id="RU000405"/>
    </source>
</evidence>